<evidence type="ECO:0000256" key="6">
    <source>
        <dbReference type="PROSITE-ProRule" id="PRU00352"/>
    </source>
</evidence>
<dbReference type="Pfam" id="PF01437">
    <property type="entry name" value="PSI"/>
    <property type="match status" value="1"/>
</dbReference>
<evidence type="ECO:0000313" key="11">
    <source>
        <dbReference type="Proteomes" id="UP000694545"/>
    </source>
</evidence>
<dbReference type="GO" id="GO:0007411">
    <property type="term" value="P:axon guidance"/>
    <property type="evidence" value="ECO:0007669"/>
    <property type="project" value="TreeGrafter"/>
</dbReference>
<dbReference type="GO" id="GO:0009897">
    <property type="term" value="C:external side of plasma membrane"/>
    <property type="evidence" value="ECO:0007669"/>
    <property type="project" value="TreeGrafter"/>
</dbReference>
<dbReference type="PANTHER" id="PTHR11036:SF80">
    <property type="entry name" value="SEMAPHORIN-7A"/>
    <property type="match status" value="1"/>
</dbReference>
<dbReference type="PROSITE" id="PS50835">
    <property type="entry name" value="IG_LIKE"/>
    <property type="match status" value="1"/>
</dbReference>
<dbReference type="Gene3D" id="2.130.10.10">
    <property type="entry name" value="YVTN repeat-like/Quinoprotein amine dehydrogenase"/>
    <property type="match status" value="1"/>
</dbReference>
<comment type="similarity">
    <text evidence="2">Belongs to the semaphorin family.</text>
</comment>
<dbReference type="OMA" id="GYHMGLP"/>
<dbReference type="InterPro" id="IPR036352">
    <property type="entry name" value="Semap_dom_sf"/>
</dbReference>
<dbReference type="InterPro" id="IPR013783">
    <property type="entry name" value="Ig-like_fold"/>
</dbReference>
<dbReference type="Gene3D" id="3.30.1680.10">
    <property type="entry name" value="ligand-binding face of the semaphorins, domain 2"/>
    <property type="match status" value="1"/>
</dbReference>
<feature type="domain" description="Sema" evidence="9">
    <location>
        <begin position="1"/>
        <end position="391"/>
    </location>
</feature>
<dbReference type="InterPro" id="IPR001627">
    <property type="entry name" value="Semap_dom"/>
</dbReference>
<dbReference type="Pfam" id="PF01403">
    <property type="entry name" value="Sema"/>
    <property type="match status" value="1"/>
</dbReference>
<keyword evidence="5" id="KW-0325">Glycoprotein</keyword>
<dbReference type="Ensembl" id="ENSVKKT00000003462.1">
    <property type="protein sequence ID" value="ENSVKKP00000003369.1"/>
    <property type="gene ID" value="ENSVKKG00000002604.1"/>
</dbReference>
<dbReference type="GO" id="GO:0030335">
    <property type="term" value="P:positive regulation of cell migration"/>
    <property type="evidence" value="ECO:0007669"/>
    <property type="project" value="TreeGrafter"/>
</dbReference>
<comment type="subcellular location">
    <subcellularLocation>
        <location evidence="1">Membrane</location>
    </subcellularLocation>
</comment>
<dbReference type="GO" id="GO:0071526">
    <property type="term" value="P:semaphorin-plexin signaling pathway"/>
    <property type="evidence" value="ECO:0007669"/>
    <property type="project" value="TreeGrafter"/>
</dbReference>
<keyword evidence="7" id="KW-1133">Transmembrane helix</keyword>
<dbReference type="SUPFAM" id="SSF101912">
    <property type="entry name" value="Sema domain"/>
    <property type="match status" value="1"/>
</dbReference>
<feature type="transmembrane region" description="Helical" evidence="7">
    <location>
        <begin position="558"/>
        <end position="574"/>
    </location>
</feature>
<name>A0A8D2ITG6_VARKO</name>
<dbReference type="GO" id="GO:0030215">
    <property type="term" value="F:semaphorin receptor binding"/>
    <property type="evidence" value="ECO:0007669"/>
    <property type="project" value="InterPro"/>
</dbReference>
<dbReference type="PROSITE" id="PS51004">
    <property type="entry name" value="SEMA"/>
    <property type="match status" value="1"/>
</dbReference>
<feature type="domain" description="Ig-like" evidence="8">
    <location>
        <begin position="440"/>
        <end position="519"/>
    </location>
</feature>
<evidence type="ECO:0000256" key="5">
    <source>
        <dbReference type="ARBA" id="ARBA00023180"/>
    </source>
</evidence>
<reference evidence="10" key="1">
    <citation type="submission" date="2025-08" db="UniProtKB">
        <authorList>
            <consortium name="Ensembl"/>
        </authorList>
    </citation>
    <scope>IDENTIFICATION</scope>
</reference>
<dbReference type="SMART" id="SM00423">
    <property type="entry name" value="PSI"/>
    <property type="match status" value="1"/>
</dbReference>
<comment type="caution">
    <text evidence="6">Lacks conserved residue(s) required for the propagation of feature annotation.</text>
</comment>
<evidence type="ECO:0000256" key="7">
    <source>
        <dbReference type="SAM" id="Phobius"/>
    </source>
</evidence>
<reference evidence="10" key="2">
    <citation type="submission" date="2025-09" db="UniProtKB">
        <authorList>
            <consortium name="Ensembl"/>
        </authorList>
    </citation>
    <scope>IDENTIFICATION</scope>
</reference>
<dbReference type="GO" id="GO:0001755">
    <property type="term" value="P:neural crest cell migration"/>
    <property type="evidence" value="ECO:0007669"/>
    <property type="project" value="TreeGrafter"/>
</dbReference>
<dbReference type="InterPro" id="IPR027231">
    <property type="entry name" value="Semaphorin"/>
</dbReference>
<dbReference type="SUPFAM" id="SSF103575">
    <property type="entry name" value="Plexin repeat"/>
    <property type="match status" value="1"/>
</dbReference>
<dbReference type="Gene3D" id="2.60.40.10">
    <property type="entry name" value="Immunoglobulins"/>
    <property type="match status" value="1"/>
</dbReference>
<evidence type="ECO:0000256" key="1">
    <source>
        <dbReference type="ARBA" id="ARBA00004370"/>
    </source>
</evidence>
<evidence type="ECO:0000259" key="9">
    <source>
        <dbReference type="PROSITE" id="PS51004"/>
    </source>
</evidence>
<dbReference type="Pfam" id="PF13895">
    <property type="entry name" value="Ig_2"/>
    <property type="match status" value="1"/>
</dbReference>
<accession>A0A8D2ITG6</accession>
<dbReference type="SUPFAM" id="SSF48726">
    <property type="entry name" value="Immunoglobulin"/>
    <property type="match status" value="1"/>
</dbReference>
<dbReference type="GO" id="GO:0007229">
    <property type="term" value="P:integrin-mediated signaling pathway"/>
    <property type="evidence" value="ECO:0007669"/>
    <property type="project" value="TreeGrafter"/>
</dbReference>
<evidence type="ECO:0000313" key="10">
    <source>
        <dbReference type="Ensembl" id="ENSVKKP00000003369.1"/>
    </source>
</evidence>
<protein>
    <submittedName>
        <fullName evidence="10">Semaphorin 7A (John Milton Hagen blood group)</fullName>
    </submittedName>
</protein>
<dbReference type="InterPro" id="IPR007110">
    <property type="entry name" value="Ig-like_dom"/>
</dbReference>
<organism evidence="10 11">
    <name type="scientific">Varanus komodoensis</name>
    <name type="common">Komodo dragon</name>
    <dbReference type="NCBI Taxonomy" id="61221"/>
    <lineage>
        <taxon>Eukaryota</taxon>
        <taxon>Metazoa</taxon>
        <taxon>Chordata</taxon>
        <taxon>Craniata</taxon>
        <taxon>Vertebrata</taxon>
        <taxon>Euteleostomi</taxon>
        <taxon>Lepidosauria</taxon>
        <taxon>Squamata</taxon>
        <taxon>Bifurcata</taxon>
        <taxon>Unidentata</taxon>
        <taxon>Episquamata</taxon>
        <taxon>Toxicofera</taxon>
        <taxon>Anguimorpha</taxon>
        <taxon>Paleoanguimorpha</taxon>
        <taxon>Varanoidea</taxon>
        <taxon>Varanidae</taxon>
        <taxon>Varanus</taxon>
    </lineage>
</organism>
<keyword evidence="7" id="KW-0812">Transmembrane</keyword>
<dbReference type="FunFam" id="2.130.10.10:FF:000223">
    <property type="entry name" value="semaphorin-7A isoform X1"/>
    <property type="match status" value="1"/>
</dbReference>
<dbReference type="AlphaFoldDB" id="A0A8D2ITG6"/>
<evidence type="ECO:0000256" key="2">
    <source>
        <dbReference type="ARBA" id="ARBA00009492"/>
    </source>
</evidence>
<keyword evidence="4" id="KW-1015">Disulfide bond</keyword>
<sequence>MGTERHCIQNGFSPLSVNQVPFDADKSSNCRKQEDAKNYLTLLEKYDDKLLICGTNACNPTCWNWVNGAKEPGITAQGLAPFELDQNTLVLVDGKDIYSTIKKHQYNGRIPRFRRIRGSAELYTSDTVMNNPQFVKAAVIKQDQPYKDKIYYFFREDNADWPSDALAPRSISRVAQLCKGDKGGRGSLSAAKWTTFLKATLLCVDSASGRHFHRLQDVFILESDDWSKTKVYGLFSNEWEYSAVCVFTVGEIDHLFRTSPLKGYTDVLPVVRPGQCLDGEQLTPHETFKVADRHPEVLHRVKQEASFYSRHHYQQIRVHQVQTADGDNYTVSYLATDKGKIHKVVFLPEGAMTILEIQPFQPPAAIRAMALDSAKKELFVASAKEVVQLPLAMCGAYRGSCESCVLARDPYCGWSHGKCASIYDPGNQTLLQALSHDVPPDVCATANHGNEKAGGWEQCRNVTVSPRSRYYLNCSIESHHANYTWRREGRSLTHCSSAHQHCLYFIDSMAEGLYGTYSCVSQEGWFKQTLATECLQKPEASMKLKVSAPTCWAPAQSFSFWLGLLHMAVIFLMLQ</sequence>
<evidence type="ECO:0000256" key="3">
    <source>
        <dbReference type="ARBA" id="ARBA00023136"/>
    </source>
</evidence>
<dbReference type="GO" id="GO:0005178">
    <property type="term" value="F:integrin binding"/>
    <property type="evidence" value="ECO:0007669"/>
    <property type="project" value="TreeGrafter"/>
</dbReference>
<keyword evidence="3 7" id="KW-0472">Membrane</keyword>
<dbReference type="Proteomes" id="UP000694545">
    <property type="component" value="Unplaced"/>
</dbReference>
<dbReference type="GO" id="GO:0045499">
    <property type="term" value="F:chemorepellent activity"/>
    <property type="evidence" value="ECO:0007669"/>
    <property type="project" value="TreeGrafter"/>
</dbReference>
<dbReference type="InterPro" id="IPR016201">
    <property type="entry name" value="PSI"/>
</dbReference>
<dbReference type="InterPro" id="IPR036179">
    <property type="entry name" value="Ig-like_dom_sf"/>
</dbReference>
<dbReference type="PANTHER" id="PTHR11036">
    <property type="entry name" value="SEMAPHORIN"/>
    <property type="match status" value="1"/>
</dbReference>
<evidence type="ECO:0000256" key="4">
    <source>
        <dbReference type="ARBA" id="ARBA00023157"/>
    </source>
</evidence>
<dbReference type="InterPro" id="IPR002165">
    <property type="entry name" value="Plexin_repeat"/>
</dbReference>
<dbReference type="InterPro" id="IPR015943">
    <property type="entry name" value="WD40/YVTN_repeat-like_dom_sf"/>
</dbReference>
<proteinExistence type="inferred from homology"/>
<evidence type="ECO:0000259" key="8">
    <source>
        <dbReference type="PROSITE" id="PS50835"/>
    </source>
</evidence>
<dbReference type="SMART" id="SM00630">
    <property type="entry name" value="Sema"/>
    <property type="match status" value="1"/>
</dbReference>
<keyword evidence="11" id="KW-1185">Reference proteome</keyword>
<dbReference type="GO" id="GO:0050727">
    <property type="term" value="P:regulation of inflammatory response"/>
    <property type="evidence" value="ECO:0007669"/>
    <property type="project" value="TreeGrafter"/>
</dbReference>